<dbReference type="OrthoDB" id="2333384at2759"/>
<gene>
    <name evidence="2" type="ORF">SEMRO_450_G145510.1</name>
</gene>
<dbReference type="AlphaFoldDB" id="A0A9N8E1E5"/>
<dbReference type="InterPro" id="IPR050357">
    <property type="entry name" value="Arrestin_domain-protein"/>
</dbReference>
<dbReference type="SMART" id="SM01017">
    <property type="entry name" value="Arrestin_C"/>
    <property type="match status" value="1"/>
</dbReference>
<dbReference type="GO" id="GO:0015031">
    <property type="term" value="P:protein transport"/>
    <property type="evidence" value="ECO:0007669"/>
    <property type="project" value="TreeGrafter"/>
</dbReference>
<dbReference type="PANTHER" id="PTHR11188:SF17">
    <property type="entry name" value="FI21816P1"/>
    <property type="match status" value="1"/>
</dbReference>
<dbReference type="Proteomes" id="UP001153069">
    <property type="component" value="Unassembled WGS sequence"/>
</dbReference>
<evidence type="ECO:0000313" key="2">
    <source>
        <dbReference type="EMBL" id="CAB9510736.1"/>
    </source>
</evidence>
<keyword evidence="3" id="KW-1185">Reference proteome</keyword>
<dbReference type="PANTHER" id="PTHR11188">
    <property type="entry name" value="ARRESTIN DOMAIN CONTAINING PROTEIN"/>
    <property type="match status" value="1"/>
</dbReference>
<dbReference type="Pfam" id="PF00339">
    <property type="entry name" value="Arrestin_N"/>
    <property type="match status" value="1"/>
</dbReference>
<dbReference type="EMBL" id="CAICTM010000449">
    <property type="protein sequence ID" value="CAB9510736.1"/>
    <property type="molecule type" value="Genomic_DNA"/>
</dbReference>
<evidence type="ECO:0000313" key="3">
    <source>
        <dbReference type="Proteomes" id="UP001153069"/>
    </source>
</evidence>
<organism evidence="2 3">
    <name type="scientific">Seminavis robusta</name>
    <dbReference type="NCBI Taxonomy" id="568900"/>
    <lineage>
        <taxon>Eukaryota</taxon>
        <taxon>Sar</taxon>
        <taxon>Stramenopiles</taxon>
        <taxon>Ochrophyta</taxon>
        <taxon>Bacillariophyta</taxon>
        <taxon>Bacillariophyceae</taxon>
        <taxon>Bacillariophycidae</taxon>
        <taxon>Naviculales</taxon>
        <taxon>Naviculaceae</taxon>
        <taxon>Seminavis</taxon>
    </lineage>
</organism>
<name>A0A9N8E1E5_9STRA</name>
<dbReference type="InterPro" id="IPR014752">
    <property type="entry name" value="Arrestin-like_C"/>
</dbReference>
<reference evidence="2" key="1">
    <citation type="submission" date="2020-06" db="EMBL/GenBank/DDBJ databases">
        <authorList>
            <consortium name="Plant Systems Biology data submission"/>
        </authorList>
    </citation>
    <scope>NUCLEOTIDE SEQUENCE</scope>
    <source>
        <strain evidence="2">D6</strain>
    </source>
</reference>
<protein>
    <submittedName>
        <fullName evidence="2">Arrestin domain containing</fullName>
    </submittedName>
</protein>
<dbReference type="Pfam" id="PF02752">
    <property type="entry name" value="Arrestin_C"/>
    <property type="match status" value="1"/>
</dbReference>
<dbReference type="Gene3D" id="2.60.40.640">
    <property type="match status" value="2"/>
</dbReference>
<evidence type="ECO:0000259" key="1">
    <source>
        <dbReference type="SMART" id="SM01017"/>
    </source>
</evidence>
<dbReference type="GO" id="GO:0005737">
    <property type="term" value="C:cytoplasm"/>
    <property type="evidence" value="ECO:0007669"/>
    <property type="project" value="TreeGrafter"/>
</dbReference>
<sequence>MATLSFQVDQQTAQAGGILSGHLTIGVTRKIKAQRVEVYFRGMEYTRIVSKYGKQRRSHLNEVQIVHVDLDHSGRMAQRLVRGGPPGIIQPGIYKFPFQFKLDENLPSSMGTVKKGDAHARIGYCLGAVIRGSGALQHYEARQDVAVEGTPAPQQSVPYIMNPSVHPISYLGLWNKGDMCIDAKMLDTNLVPSQQAGILLSIKNCSRATAKSVSLSLQEIVDWKASSIDSTHFRKSSTTLVSQDFSLENPSKPLDKGTIQEIKACGTTSTTMQELIKSTDAQALRLPPVPQHATADLKGQNIRVSHQLVVTVKTRGRYTNPEFIIPVGVFSRTLPGTNKPSSLATYPDSVIPGTTLPAAVAARVSVSVPVAHISVLPDSRQESIPLVVAEPIHRS</sequence>
<dbReference type="InterPro" id="IPR011022">
    <property type="entry name" value="Arrestin_C-like"/>
</dbReference>
<dbReference type="InterPro" id="IPR011021">
    <property type="entry name" value="Arrestin-like_N"/>
</dbReference>
<proteinExistence type="predicted"/>
<feature type="domain" description="Arrestin C-terminal-like" evidence="1">
    <location>
        <begin position="175"/>
        <end position="334"/>
    </location>
</feature>
<accession>A0A9N8E1E5</accession>
<comment type="caution">
    <text evidence="2">The sequence shown here is derived from an EMBL/GenBank/DDBJ whole genome shotgun (WGS) entry which is preliminary data.</text>
</comment>